<dbReference type="Pfam" id="PF04326">
    <property type="entry name" value="SLFN_AlbA_2"/>
    <property type="match status" value="1"/>
</dbReference>
<organism evidence="3 4">
    <name type="scientific">Lingula anatina</name>
    <name type="common">Brachiopod</name>
    <name type="synonym">Lingula unguis</name>
    <dbReference type="NCBI Taxonomy" id="7574"/>
    <lineage>
        <taxon>Eukaryota</taxon>
        <taxon>Metazoa</taxon>
        <taxon>Spiralia</taxon>
        <taxon>Lophotrochozoa</taxon>
        <taxon>Brachiopoda</taxon>
        <taxon>Linguliformea</taxon>
        <taxon>Lingulata</taxon>
        <taxon>Lingulida</taxon>
        <taxon>Linguloidea</taxon>
        <taxon>Lingulidae</taxon>
        <taxon>Lingula</taxon>
    </lineage>
</organism>
<reference evidence="4" key="2">
    <citation type="submission" date="2025-08" db="UniProtKB">
        <authorList>
            <consortium name="RefSeq"/>
        </authorList>
    </citation>
    <scope>IDENTIFICATION</scope>
</reference>
<dbReference type="InterPro" id="IPR038461">
    <property type="entry name" value="Schlafen_AlbA_2_dom_sf"/>
</dbReference>
<dbReference type="Gene3D" id="3.30.950.30">
    <property type="entry name" value="Schlafen, AAA domain"/>
    <property type="match status" value="1"/>
</dbReference>
<dbReference type="RefSeq" id="XP_013381862.1">
    <property type="nucleotide sequence ID" value="XM_013526408.1"/>
</dbReference>
<evidence type="ECO:0000256" key="1">
    <source>
        <dbReference type="SAM" id="MobiDB-lite"/>
    </source>
</evidence>
<dbReference type="KEGG" id="lak:106152710"/>
<dbReference type="OMA" id="NEFRANV"/>
<dbReference type="InterPro" id="IPR007421">
    <property type="entry name" value="Schlafen_AlbA_2_dom"/>
</dbReference>
<feature type="compositionally biased region" description="Basic and acidic residues" evidence="1">
    <location>
        <begin position="200"/>
        <end position="223"/>
    </location>
</feature>
<protein>
    <submittedName>
        <fullName evidence="4">Schlafen-like protein 1 isoform X1</fullName>
    </submittedName>
</protein>
<dbReference type="PANTHER" id="PTHR12155">
    <property type="entry name" value="SCHLAFEN"/>
    <property type="match status" value="1"/>
</dbReference>
<proteinExistence type="predicted"/>
<dbReference type="InParanoid" id="A0A1S3H7A4"/>
<reference evidence="4" key="1">
    <citation type="journal article" date="2015" name="Nat. Commun.">
        <title>The Lingula genome provides insights into brachiopod evolution and the origin of phosphate biomineralization.</title>
        <authorList>
            <person name="Luo Y.J."/>
            <person name="Takeuchi T."/>
            <person name="Koyanagi R."/>
            <person name="Yamada L."/>
            <person name="Kanda M."/>
            <person name="Khalturina M."/>
            <person name="Fujie M."/>
            <person name="Yamasaki S.I."/>
            <person name="Endo K."/>
            <person name="Satoh N."/>
        </authorList>
    </citation>
    <scope>NUCLEOTIDE SEQUENCE</scope>
</reference>
<accession>A0A1S3H7A4</accession>
<evidence type="ECO:0000259" key="2">
    <source>
        <dbReference type="Pfam" id="PF04326"/>
    </source>
</evidence>
<evidence type="ECO:0000313" key="3">
    <source>
        <dbReference type="Proteomes" id="UP000085678"/>
    </source>
</evidence>
<dbReference type="AlphaFoldDB" id="A0A1S3H7A4"/>
<feature type="region of interest" description="Disordered" evidence="1">
    <location>
        <begin position="175"/>
        <end position="235"/>
    </location>
</feature>
<dbReference type="InterPro" id="IPR029684">
    <property type="entry name" value="Schlafen"/>
</dbReference>
<evidence type="ECO:0000313" key="4">
    <source>
        <dbReference type="RefSeq" id="XP_013381862.1"/>
    </source>
</evidence>
<keyword evidence="3" id="KW-1185">Reference proteome</keyword>
<feature type="domain" description="Schlafen AlbA-2" evidence="2">
    <location>
        <begin position="26"/>
        <end position="156"/>
    </location>
</feature>
<sequence length="281" mass="32487">MPNRKDALWAKQQQRHYCRGQHIGVENRVTEFKLGRGKTRHVSRMVGLYTCAFLNTEGGDLYIGVDDNGIVQGITCNQRREDQLRQSIDGIIKGMKPEVFPDMYQVDFVPVYNQSGAHVLRDIKVILVQVVLSQCSRLFECKGQVYMRREGSIQRLAPHQIQAWVERKVKEDYRNNSLGTEEGRRMDGDSSVKLQQDQDESLHEQVMKLKQKEEEQESLHSDSSDDLEEDGDLGHDFSNYNTDLRLLPKMMNSIDEKLVEIERRLEAFQNNQKGSKVCIIL</sequence>
<dbReference type="GeneID" id="106152710"/>
<dbReference type="OrthoDB" id="5954290at2759"/>
<dbReference type="Proteomes" id="UP000085678">
    <property type="component" value="Unplaced"/>
</dbReference>
<feature type="compositionally biased region" description="Basic and acidic residues" evidence="1">
    <location>
        <begin position="181"/>
        <end position="190"/>
    </location>
</feature>
<dbReference type="PANTHER" id="PTHR12155:SF48">
    <property type="entry name" value="RRM DOMAIN-CONTAINING PROTEIN"/>
    <property type="match status" value="1"/>
</dbReference>
<gene>
    <name evidence="4" type="primary">LOC106152710</name>
</gene>
<name>A0A1S3H7A4_LINAN</name>